<evidence type="ECO:0000313" key="1">
    <source>
        <dbReference type="EMBL" id="AGM15689.1"/>
    </source>
</evidence>
<proteinExistence type="predicted"/>
<dbReference type="EMBL" id="KC662249">
    <property type="protein sequence ID" value="AGM15689.1"/>
    <property type="molecule type" value="Genomic_DNA"/>
</dbReference>
<keyword evidence="2" id="KW-1185">Reference proteome</keyword>
<accession>A0AC59EY33</accession>
<evidence type="ECO:0000313" key="2">
    <source>
        <dbReference type="Proteomes" id="UP000204225"/>
    </source>
</evidence>
<name>A0AC59EY33_9VIRU</name>
<dbReference type="Proteomes" id="UP000204225">
    <property type="component" value="Segment"/>
</dbReference>
<protein>
    <submittedName>
        <fullName evidence="1">Uncharacterized protein</fullName>
    </submittedName>
</protein>
<organism evidence="1 2">
    <name type="scientific">Phaeocystis globosa virus PgV-16T</name>
    <dbReference type="NCBI Taxonomy" id="3071227"/>
    <lineage>
        <taxon>Viruses</taxon>
        <taxon>Varidnaviria</taxon>
        <taxon>Bamfordvirae</taxon>
        <taxon>Nucleocytoviricota</taxon>
        <taxon>Megaviricetes</taxon>
        <taxon>Imitervirales</taxon>
        <taxon>Mesomimiviridae</taxon>
        <taxon>Tethysvirus</taxon>
        <taxon>Tethysvirus hollandense</taxon>
    </lineage>
</organism>
<sequence length="172" mass="20250">MWELNFNTLLNWVTAFTLFEIPLAIFYYFISEKGGVVRDWYSNNTINIWNVLAQDFFYAFCGIIIALKLFNYFDLPKNIFIFLLILIGVQITGDSLFALTIYNWPKKYDTQWTKYFKNYIEKSGVNALIGDAIYVIAWTLSYLFVTKNLVSFDNKIFIISLFLFLVSAYSEK</sequence>
<reference evidence="1 2" key="1">
    <citation type="journal article" date="2013" name="Proc. Natl. Acad. Sci. U.S.A.">
        <title>Genome of Phaeocystis globosa virus PgV-16T highlights the common ancestry of the largest known DNA viruses infecting eukaryotes.</title>
        <authorList>
            <person name="Santini S."/>
            <person name="Jeudy S."/>
            <person name="Bartoli J."/>
            <person name="Poirot O."/>
            <person name="Lescot M."/>
            <person name="Abergel C."/>
            <person name="Barbe V."/>
            <person name="Wommack K.E."/>
            <person name="Noordeloos A.A."/>
            <person name="Brussaard C.P."/>
            <person name="Claverie J.M."/>
        </authorList>
    </citation>
    <scope>NUCLEOTIDE SEQUENCE [LARGE SCALE GENOMIC DNA]</scope>
    <source>
        <strain evidence="1 2">16T</strain>
    </source>
</reference>
<gene>
    <name evidence="1" type="ORF">PGCG_00385</name>
</gene>